<dbReference type="InterPro" id="IPR036388">
    <property type="entry name" value="WH-like_DNA-bd_sf"/>
</dbReference>
<keyword evidence="4 6" id="KW-0238">DNA-binding</keyword>
<evidence type="ECO:0000259" key="8">
    <source>
        <dbReference type="Pfam" id="PF04542"/>
    </source>
</evidence>
<keyword evidence="7" id="KW-0812">Transmembrane</keyword>
<evidence type="ECO:0000313" key="10">
    <source>
        <dbReference type="EMBL" id="GLR71703.1"/>
    </source>
</evidence>
<feature type="domain" description="RNA polymerase sigma factor 70 region 4 type 2" evidence="9">
    <location>
        <begin position="135"/>
        <end position="185"/>
    </location>
</feature>
<keyword evidence="10" id="KW-0240">DNA-directed RNA polymerase</keyword>
<dbReference type="AlphaFoldDB" id="A0AA37WJ05"/>
<evidence type="ECO:0000256" key="4">
    <source>
        <dbReference type="ARBA" id="ARBA00023125"/>
    </source>
</evidence>
<evidence type="ECO:0000256" key="5">
    <source>
        <dbReference type="ARBA" id="ARBA00023163"/>
    </source>
</evidence>
<keyword evidence="2 6" id="KW-0805">Transcription regulation</keyword>
<reference evidence="10" key="2">
    <citation type="submission" date="2023-01" db="EMBL/GenBank/DDBJ databases">
        <title>Draft genome sequence of Agaribacter marinus strain NBRC 110023.</title>
        <authorList>
            <person name="Sun Q."/>
            <person name="Mori K."/>
        </authorList>
    </citation>
    <scope>NUCLEOTIDE SEQUENCE</scope>
    <source>
        <strain evidence="10">NBRC 110023</strain>
    </source>
</reference>
<keyword evidence="3 6" id="KW-0731">Sigma factor</keyword>
<feature type="transmembrane region" description="Helical" evidence="7">
    <location>
        <begin position="508"/>
        <end position="528"/>
    </location>
</feature>
<evidence type="ECO:0000256" key="3">
    <source>
        <dbReference type="ARBA" id="ARBA00023082"/>
    </source>
</evidence>
<feature type="transmembrane region" description="Helical" evidence="7">
    <location>
        <begin position="365"/>
        <end position="383"/>
    </location>
</feature>
<dbReference type="InterPro" id="IPR013325">
    <property type="entry name" value="RNA_pol_sigma_r2"/>
</dbReference>
<evidence type="ECO:0000313" key="11">
    <source>
        <dbReference type="Proteomes" id="UP001156601"/>
    </source>
</evidence>
<dbReference type="InterPro" id="IPR013324">
    <property type="entry name" value="RNA_pol_sigma_r3/r4-like"/>
</dbReference>
<comment type="similarity">
    <text evidence="1 6">Belongs to the sigma-70 factor family. ECF subfamily.</text>
</comment>
<feature type="transmembrane region" description="Helical" evidence="7">
    <location>
        <begin position="204"/>
        <end position="224"/>
    </location>
</feature>
<gene>
    <name evidence="10" type="ORF">GCM10007852_26110</name>
</gene>
<dbReference type="SUPFAM" id="SSF88659">
    <property type="entry name" value="Sigma3 and sigma4 domains of RNA polymerase sigma factors"/>
    <property type="match status" value="1"/>
</dbReference>
<feature type="domain" description="RNA polymerase sigma-70 region 2" evidence="8">
    <location>
        <begin position="34"/>
        <end position="99"/>
    </location>
</feature>
<dbReference type="GO" id="GO:0016987">
    <property type="term" value="F:sigma factor activity"/>
    <property type="evidence" value="ECO:0007669"/>
    <property type="project" value="UniProtKB-KW"/>
</dbReference>
<dbReference type="InterPro" id="IPR039425">
    <property type="entry name" value="RNA_pol_sigma-70-like"/>
</dbReference>
<dbReference type="Pfam" id="PF08281">
    <property type="entry name" value="Sigma70_r4_2"/>
    <property type="match status" value="1"/>
</dbReference>
<dbReference type="EMBL" id="BSOT01000006">
    <property type="protein sequence ID" value="GLR71703.1"/>
    <property type="molecule type" value="Genomic_DNA"/>
</dbReference>
<sequence>MNIFRKRLIHPDANDTSLVMHALGGDKTAFSQIVVRYQNLICSLAYASLGDIKYSEDIAQEVFVEAWKKLDSLQDPEKLKSWLCGILRFKVSHHRRKEANQPLKSAEEICDQTQTSLSSTELEGDLMKEQRQSLLWQVLDGIDTTYREPLVLFYREQQSIDTVAKQLDLTTDTVKKRLSRGRKLLNHAMSSLIEEGLKNSKPTVAFTVGVMAAIGSVSAPAKAASVSATASKTGSIVGWTSLITYFAVFSGVISSYFGIKASLTQSRTQREKKLVIKQVVLFFLVAGVYVASMFTLKHSAIEQPALSDIYTLLSQLVVFGFVLSYSILVVWMLRSTRKLRAQERIFEPDAFCGEKHQKGSKKRDFISKLALFGIPLIHIQLSTHEDGDKPAFGWIAGGAKAHGLLFAWGGIAIAPISVGIISTGIISIGAVSFGVFSLGTVAIGILALGSSALAYKAYSSLSSLGWESAFSGGFSIANDAAVGAIAYADHVNNEQASNIVNIATFQHVYLWVLAAMAICIIVPAVIYANRVKHHFAKP</sequence>
<evidence type="ECO:0000256" key="2">
    <source>
        <dbReference type="ARBA" id="ARBA00023015"/>
    </source>
</evidence>
<keyword evidence="5 6" id="KW-0804">Transcription</keyword>
<dbReference type="Gene3D" id="1.10.1740.10">
    <property type="match status" value="1"/>
</dbReference>
<keyword evidence="11" id="KW-1185">Reference proteome</keyword>
<dbReference type="InterPro" id="IPR007627">
    <property type="entry name" value="RNA_pol_sigma70_r2"/>
</dbReference>
<dbReference type="InterPro" id="IPR013249">
    <property type="entry name" value="RNA_pol_sigma70_r4_t2"/>
</dbReference>
<dbReference type="Pfam" id="PF04542">
    <property type="entry name" value="Sigma70_r2"/>
    <property type="match status" value="1"/>
</dbReference>
<evidence type="ECO:0000256" key="1">
    <source>
        <dbReference type="ARBA" id="ARBA00010641"/>
    </source>
</evidence>
<feature type="transmembrane region" description="Helical" evidence="7">
    <location>
        <begin position="309"/>
        <end position="333"/>
    </location>
</feature>
<name>A0AA37WJ05_9ALTE</name>
<reference evidence="10" key="1">
    <citation type="journal article" date="2014" name="Int. J. Syst. Evol. Microbiol.">
        <title>Complete genome sequence of Corynebacterium casei LMG S-19264T (=DSM 44701T), isolated from a smear-ripened cheese.</title>
        <authorList>
            <consortium name="US DOE Joint Genome Institute (JGI-PGF)"/>
            <person name="Walter F."/>
            <person name="Albersmeier A."/>
            <person name="Kalinowski J."/>
            <person name="Ruckert C."/>
        </authorList>
    </citation>
    <scope>NUCLEOTIDE SEQUENCE</scope>
    <source>
        <strain evidence="10">NBRC 110023</strain>
    </source>
</reference>
<proteinExistence type="inferred from homology"/>
<comment type="caution">
    <text evidence="10">The sequence shown here is derived from an EMBL/GenBank/DDBJ whole genome shotgun (WGS) entry which is preliminary data.</text>
</comment>
<dbReference type="CDD" id="cd06171">
    <property type="entry name" value="Sigma70_r4"/>
    <property type="match status" value="1"/>
</dbReference>
<dbReference type="GO" id="GO:0003677">
    <property type="term" value="F:DNA binding"/>
    <property type="evidence" value="ECO:0007669"/>
    <property type="project" value="UniProtKB-KW"/>
</dbReference>
<dbReference type="PROSITE" id="PS01063">
    <property type="entry name" value="SIGMA70_ECF"/>
    <property type="match status" value="1"/>
</dbReference>
<dbReference type="PANTHER" id="PTHR43133">
    <property type="entry name" value="RNA POLYMERASE ECF-TYPE SIGMA FACTO"/>
    <property type="match status" value="1"/>
</dbReference>
<dbReference type="GO" id="GO:0006352">
    <property type="term" value="P:DNA-templated transcription initiation"/>
    <property type="evidence" value="ECO:0007669"/>
    <property type="project" value="InterPro"/>
</dbReference>
<feature type="transmembrane region" description="Helical" evidence="7">
    <location>
        <begin position="403"/>
        <end position="426"/>
    </location>
</feature>
<evidence type="ECO:0000256" key="7">
    <source>
        <dbReference type="SAM" id="Phobius"/>
    </source>
</evidence>
<dbReference type="RefSeq" id="WP_284218040.1">
    <property type="nucleotide sequence ID" value="NZ_BSOT01000006.1"/>
</dbReference>
<dbReference type="InterPro" id="IPR000838">
    <property type="entry name" value="RNA_pol_sigma70_ECF_CS"/>
</dbReference>
<feature type="transmembrane region" description="Helical" evidence="7">
    <location>
        <begin position="279"/>
        <end position="297"/>
    </location>
</feature>
<feature type="transmembrane region" description="Helical" evidence="7">
    <location>
        <begin position="433"/>
        <end position="455"/>
    </location>
</feature>
<dbReference type="SUPFAM" id="SSF88946">
    <property type="entry name" value="Sigma2 domain of RNA polymerase sigma factors"/>
    <property type="match status" value="1"/>
</dbReference>
<dbReference type="NCBIfam" id="TIGR02937">
    <property type="entry name" value="sigma70-ECF"/>
    <property type="match status" value="1"/>
</dbReference>
<organism evidence="10 11">
    <name type="scientific">Agaribacter marinus</name>
    <dbReference type="NCBI Taxonomy" id="1431249"/>
    <lineage>
        <taxon>Bacteria</taxon>
        <taxon>Pseudomonadati</taxon>
        <taxon>Pseudomonadota</taxon>
        <taxon>Gammaproteobacteria</taxon>
        <taxon>Alteromonadales</taxon>
        <taxon>Alteromonadaceae</taxon>
        <taxon>Agaribacter</taxon>
    </lineage>
</organism>
<dbReference type="Gene3D" id="1.10.10.10">
    <property type="entry name" value="Winged helix-like DNA-binding domain superfamily/Winged helix DNA-binding domain"/>
    <property type="match status" value="1"/>
</dbReference>
<evidence type="ECO:0000259" key="9">
    <source>
        <dbReference type="Pfam" id="PF08281"/>
    </source>
</evidence>
<feature type="transmembrane region" description="Helical" evidence="7">
    <location>
        <begin position="236"/>
        <end position="259"/>
    </location>
</feature>
<evidence type="ECO:0000256" key="6">
    <source>
        <dbReference type="RuleBase" id="RU000716"/>
    </source>
</evidence>
<keyword evidence="7" id="KW-0472">Membrane</keyword>
<protein>
    <recommendedName>
        <fullName evidence="6">RNA polymerase sigma factor</fullName>
    </recommendedName>
</protein>
<dbReference type="InterPro" id="IPR014284">
    <property type="entry name" value="RNA_pol_sigma-70_dom"/>
</dbReference>
<keyword evidence="7" id="KW-1133">Transmembrane helix</keyword>
<dbReference type="GO" id="GO:0000428">
    <property type="term" value="C:DNA-directed RNA polymerase complex"/>
    <property type="evidence" value="ECO:0007669"/>
    <property type="project" value="UniProtKB-KW"/>
</dbReference>
<dbReference type="PANTHER" id="PTHR43133:SF51">
    <property type="entry name" value="RNA POLYMERASE SIGMA FACTOR"/>
    <property type="match status" value="1"/>
</dbReference>
<accession>A0AA37WJ05</accession>
<dbReference type="Proteomes" id="UP001156601">
    <property type="component" value="Unassembled WGS sequence"/>
</dbReference>